<dbReference type="GO" id="GO:0005886">
    <property type="term" value="C:plasma membrane"/>
    <property type="evidence" value="ECO:0007669"/>
    <property type="project" value="UniProtKB-SubCell"/>
</dbReference>
<feature type="transmembrane region" description="Helical" evidence="7">
    <location>
        <begin position="392"/>
        <end position="408"/>
    </location>
</feature>
<feature type="transmembrane region" description="Helical" evidence="7">
    <location>
        <begin position="344"/>
        <end position="361"/>
    </location>
</feature>
<name>A0A5J4KMT9_9CHLR</name>
<dbReference type="PIRSF" id="PIRSF004810">
    <property type="entry name" value="ChrA"/>
    <property type="match status" value="1"/>
</dbReference>
<dbReference type="EMBL" id="BKZW01000003">
    <property type="protein sequence ID" value="GER91028.1"/>
    <property type="molecule type" value="Genomic_DNA"/>
</dbReference>
<protein>
    <submittedName>
        <fullName evidence="8">Chromate transporter</fullName>
    </submittedName>
</protein>
<feature type="transmembrane region" description="Helical" evidence="7">
    <location>
        <begin position="310"/>
        <end position="332"/>
    </location>
</feature>
<sequence>MQTEDRAAPVTKKLPSEGSFWEVLRVFTKLGLTSFGGPVAHLGYFRQELVVRRKWLDEQNYADLLALCQFLPGPSSSQMGIALGMTRAGLWGGLAAWLGFTLPSALALVLFAYATTLFHASAQTGWLHGLLIAAVAVVAQAVWGMASTLCPDKPRATIALVAAIIMLLWPVAIAQLIILALAGLLGWRLFHHLAIPTSSGIALRIPRRLAIGCGVVFFGLLIGLPLLRLVSHNQGLALFDTFFRVGSLVFGGGHVVLPLLQREVVPVGWVTNDQFITGYAAAQAVPGPLFTFSAYLGAVSHSSPNGWMGAGIALCAIFLPSFLFVTGILPFWNQLRTYMPFQAALRGINAAVVGILLAALYQPIWITAIHAPIDFALGLVAFGLLVVWKMPPWAVVLLLALAGIIIQFL</sequence>
<feature type="transmembrane region" description="Helical" evidence="7">
    <location>
        <begin position="209"/>
        <end position="230"/>
    </location>
</feature>
<dbReference type="NCBIfam" id="TIGR00937">
    <property type="entry name" value="2A51"/>
    <property type="match status" value="1"/>
</dbReference>
<dbReference type="AlphaFoldDB" id="A0A5J4KMT9"/>
<evidence type="ECO:0000256" key="4">
    <source>
        <dbReference type="ARBA" id="ARBA00022692"/>
    </source>
</evidence>
<evidence type="ECO:0000313" key="8">
    <source>
        <dbReference type="EMBL" id="GER91028.1"/>
    </source>
</evidence>
<evidence type="ECO:0000256" key="3">
    <source>
        <dbReference type="ARBA" id="ARBA00022475"/>
    </source>
</evidence>
<evidence type="ECO:0000313" key="9">
    <source>
        <dbReference type="Proteomes" id="UP000326912"/>
    </source>
</evidence>
<feature type="transmembrane region" description="Helical" evidence="7">
    <location>
        <begin position="158"/>
        <end position="189"/>
    </location>
</feature>
<feature type="transmembrane region" description="Helical" evidence="7">
    <location>
        <begin position="126"/>
        <end position="146"/>
    </location>
</feature>
<comment type="caution">
    <text evidence="8">The sequence shown here is derived from an EMBL/GenBank/DDBJ whole genome shotgun (WGS) entry which is preliminary data.</text>
</comment>
<dbReference type="InterPro" id="IPR003370">
    <property type="entry name" value="Chromate_transpt"/>
</dbReference>
<dbReference type="InterPro" id="IPR014047">
    <property type="entry name" value="Chr_Tranpt_l_chain"/>
</dbReference>
<evidence type="ECO:0000256" key="1">
    <source>
        <dbReference type="ARBA" id="ARBA00004651"/>
    </source>
</evidence>
<keyword evidence="4 7" id="KW-0812">Transmembrane</keyword>
<evidence type="ECO:0000256" key="5">
    <source>
        <dbReference type="ARBA" id="ARBA00022989"/>
    </source>
</evidence>
<evidence type="ECO:0000256" key="2">
    <source>
        <dbReference type="ARBA" id="ARBA00005262"/>
    </source>
</evidence>
<keyword evidence="5 7" id="KW-1133">Transmembrane helix</keyword>
<reference evidence="8 9" key="1">
    <citation type="submission" date="2019-10" db="EMBL/GenBank/DDBJ databases">
        <title>Dictyobacter vulcani sp. nov., within the class Ktedonobacteria, isolated from soil of volcanic Mt. Zao.</title>
        <authorList>
            <person name="Zheng Y."/>
            <person name="Wang C.M."/>
            <person name="Sakai Y."/>
            <person name="Abe K."/>
            <person name="Yokota A."/>
            <person name="Yabe S."/>
        </authorList>
    </citation>
    <scope>NUCLEOTIDE SEQUENCE [LARGE SCALE GENOMIC DNA]</scope>
    <source>
        <strain evidence="8 9">W12</strain>
    </source>
</reference>
<keyword evidence="6 7" id="KW-0472">Membrane</keyword>
<feature type="transmembrane region" description="Helical" evidence="7">
    <location>
        <begin position="88"/>
        <end position="114"/>
    </location>
</feature>
<organism evidence="8 9">
    <name type="scientific">Dictyobacter vulcani</name>
    <dbReference type="NCBI Taxonomy" id="2607529"/>
    <lineage>
        <taxon>Bacteria</taxon>
        <taxon>Bacillati</taxon>
        <taxon>Chloroflexota</taxon>
        <taxon>Ktedonobacteria</taxon>
        <taxon>Ktedonobacterales</taxon>
        <taxon>Dictyobacteraceae</taxon>
        <taxon>Dictyobacter</taxon>
    </lineage>
</organism>
<dbReference type="RefSeq" id="WP_151758725.1">
    <property type="nucleotide sequence ID" value="NZ_BKZW01000003.1"/>
</dbReference>
<dbReference type="PANTHER" id="PTHR33567">
    <property type="entry name" value="CHROMATE ION TRANSPORTER (EUROFUNG)"/>
    <property type="match status" value="1"/>
</dbReference>
<accession>A0A5J4KMT9</accession>
<dbReference type="Pfam" id="PF02417">
    <property type="entry name" value="Chromate_transp"/>
    <property type="match status" value="2"/>
</dbReference>
<dbReference type="Proteomes" id="UP000326912">
    <property type="component" value="Unassembled WGS sequence"/>
</dbReference>
<proteinExistence type="inferred from homology"/>
<evidence type="ECO:0000256" key="6">
    <source>
        <dbReference type="ARBA" id="ARBA00023136"/>
    </source>
</evidence>
<feature type="transmembrane region" description="Helical" evidence="7">
    <location>
        <begin position="280"/>
        <end position="298"/>
    </location>
</feature>
<dbReference type="GO" id="GO:0015109">
    <property type="term" value="F:chromate transmembrane transporter activity"/>
    <property type="evidence" value="ECO:0007669"/>
    <property type="project" value="InterPro"/>
</dbReference>
<keyword evidence="9" id="KW-1185">Reference proteome</keyword>
<dbReference type="PANTHER" id="PTHR33567:SF3">
    <property type="entry name" value="CHROMATE ION TRANSPORTER (EUROFUNG)"/>
    <property type="match status" value="1"/>
</dbReference>
<keyword evidence="3" id="KW-1003">Cell membrane</keyword>
<comment type="similarity">
    <text evidence="2">Belongs to the chromate ion transporter (CHR) (TC 2.A.51) family.</text>
</comment>
<evidence type="ECO:0000256" key="7">
    <source>
        <dbReference type="SAM" id="Phobius"/>
    </source>
</evidence>
<gene>
    <name evidence="8" type="ORF">KDW_51900</name>
</gene>
<comment type="subcellular location">
    <subcellularLocation>
        <location evidence="1">Cell membrane</location>
        <topology evidence="1">Multi-pass membrane protein</topology>
    </subcellularLocation>
</comment>